<dbReference type="OrthoDB" id="2411951at2"/>
<dbReference type="RefSeq" id="WP_097041684.1">
    <property type="nucleotide sequence ID" value="NZ_OBQF01000005.1"/>
</dbReference>
<protein>
    <submittedName>
        <fullName evidence="2">Uncharacterized protein</fullName>
    </submittedName>
</protein>
<feature type="chain" id="PRO_5013103479" evidence="1">
    <location>
        <begin position="28"/>
        <end position="334"/>
    </location>
</feature>
<sequence length="334" mass="39832">MKKGFWLVTLFAALALMVTGLDDTAQANDVEGAKTVWGEVLPADTDPDGDGWANTDFDPTWMSQASQDEINQLAYDKDLGNLSQVAFNEAVAMIWQREEMQMSGHDDGYYDDHYYGYTDYEMGYDDGWYDGYYAGYDDGWYDAGYGHYYDDYSIGYDDGWYDGYYAGYDAGWYDGYYGYGYYGGHYYDEQDYGYYYDDYYYGYEDGWYDGYYYGYNDGWYDGHHGYDYFDYPYDHDLNYYDYPYYYDYPDNHYYDDDYYYDHHGDKVWHDEIHPINADISYDNLAYLAMHEPETLNSGPLNAHPYEHYFIHDGYEYHFMFDGICWIWSYAPVGH</sequence>
<organism evidence="2 3">
    <name type="scientific">Salinicoccus kekensis</name>
    <dbReference type="NCBI Taxonomy" id="714307"/>
    <lineage>
        <taxon>Bacteria</taxon>
        <taxon>Bacillati</taxon>
        <taxon>Bacillota</taxon>
        <taxon>Bacilli</taxon>
        <taxon>Bacillales</taxon>
        <taxon>Staphylococcaceae</taxon>
        <taxon>Salinicoccus</taxon>
    </lineage>
</organism>
<keyword evidence="1" id="KW-0732">Signal</keyword>
<name>A0A285UTF4_9STAP</name>
<feature type="signal peptide" evidence="1">
    <location>
        <begin position="1"/>
        <end position="27"/>
    </location>
</feature>
<dbReference type="Proteomes" id="UP000219412">
    <property type="component" value="Unassembled WGS sequence"/>
</dbReference>
<dbReference type="AlphaFoldDB" id="A0A285UTF4"/>
<reference evidence="3" key="1">
    <citation type="submission" date="2017-08" db="EMBL/GenBank/DDBJ databases">
        <authorList>
            <person name="Varghese N."/>
            <person name="Submissions S."/>
        </authorList>
    </citation>
    <scope>NUCLEOTIDE SEQUENCE [LARGE SCALE GENOMIC DNA]</scope>
    <source>
        <strain evidence="3">DSM 23173</strain>
    </source>
</reference>
<dbReference type="EMBL" id="OBQF01000005">
    <property type="protein sequence ID" value="SOC43521.1"/>
    <property type="molecule type" value="Genomic_DNA"/>
</dbReference>
<proteinExistence type="predicted"/>
<accession>A0A285UTF4</accession>
<evidence type="ECO:0000313" key="3">
    <source>
        <dbReference type="Proteomes" id="UP000219412"/>
    </source>
</evidence>
<keyword evidence="3" id="KW-1185">Reference proteome</keyword>
<gene>
    <name evidence="2" type="ORF">SAMN05878391_2009</name>
</gene>
<evidence type="ECO:0000313" key="2">
    <source>
        <dbReference type="EMBL" id="SOC43521.1"/>
    </source>
</evidence>
<evidence type="ECO:0000256" key="1">
    <source>
        <dbReference type="SAM" id="SignalP"/>
    </source>
</evidence>